<evidence type="ECO:0000256" key="2">
    <source>
        <dbReference type="ARBA" id="ARBA00022723"/>
    </source>
</evidence>
<dbReference type="GO" id="GO:0046872">
    <property type="term" value="F:metal ion binding"/>
    <property type="evidence" value="ECO:0007669"/>
    <property type="project" value="UniProtKB-KW"/>
</dbReference>
<feature type="domain" description="Cytochrome c" evidence="6">
    <location>
        <begin position="22"/>
        <end position="103"/>
    </location>
</feature>
<dbReference type="GO" id="GO:0020037">
    <property type="term" value="F:heme binding"/>
    <property type="evidence" value="ECO:0007669"/>
    <property type="project" value="InterPro"/>
</dbReference>
<dbReference type="InterPro" id="IPR036909">
    <property type="entry name" value="Cyt_c-like_dom_sf"/>
</dbReference>
<evidence type="ECO:0000256" key="1">
    <source>
        <dbReference type="ARBA" id="ARBA00022617"/>
    </source>
</evidence>
<gene>
    <name evidence="7" type="ORF">G6N73_32490</name>
</gene>
<evidence type="ECO:0000256" key="4">
    <source>
        <dbReference type="PROSITE-ProRule" id="PRU00433"/>
    </source>
</evidence>
<evidence type="ECO:0000256" key="5">
    <source>
        <dbReference type="SAM" id="SignalP"/>
    </source>
</evidence>
<evidence type="ECO:0000259" key="6">
    <source>
        <dbReference type="PROSITE" id="PS51007"/>
    </source>
</evidence>
<dbReference type="Proteomes" id="UP001642900">
    <property type="component" value="Unassembled WGS sequence"/>
</dbReference>
<evidence type="ECO:0000313" key="8">
    <source>
        <dbReference type="Proteomes" id="UP001642900"/>
    </source>
</evidence>
<sequence>MRIPTVSAVFGIIATVSVAQAQDIEQGRQLALEVCATCHAVRPDEALSPVTTAPSFEVVAMTPGMTAAALNVWLTAQAHPTMPNILLSQQEVRDVSAYILSLQTNLSGPDTP</sequence>
<keyword evidence="3 4" id="KW-0408">Iron</keyword>
<dbReference type="EMBL" id="JAAKZF010000120">
    <property type="protein sequence ID" value="NGO55688.1"/>
    <property type="molecule type" value="Genomic_DNA"/>
</dbReference>
<evidence type="ECO:0000256" key="3">
    <source>
        <dbReference type="ARBA" id="ARBA00023004"/>
    </source>
</evidence>
<organism evidence="7 8">
    <name type="scientific">Allomesorhizobium camelthorni</name>
    <dbReference type="NCBI Taxonomy" id="475069"/>
    <lineage>
        <taxon>Bacteria</taxon>
        <taxon>Pseudomonadati</taxon>
        <taxon>Pseudomonadota</taxon>
        <taxon>Alphaproteobacteria</taxon>
        <taxon>Hyphomicrobiales</taxon>
        <taxon>Phyllobacteriaceae</taxon>
        <taxon>Allomesorhizobium</taxon>
    </lineage>
</organism>
<dbReference type="AlphaFoldDB" id="A0A6G4WMU1"/>
<dbReference type="PROSITE" id="PS51007">
    <property type="entry name" value="CYTC"/>
    <property type="match status" value="1"/>
</dbReference>
<evidence type="ECO:0000313" key="7">
    <source>
        <dbReference type="EMBL" id="NGO55688.1"/>
    </source>
</evidence>
<protein>
    <submittedName>
        <fullName evidence="7">Cytochrome c</fullName>
    </submittedName>
</protein>
<feature type="signal peptide" evidence="5">
    <location>
        <begin position="1"/>
        <end position="21"/>
    </location>
</feature>
<dbReference type="Pfam" id="PF00034">
    <property type="entry name" value="Cytochrom_C"/>
    <property type="match status" value="1"/>
</dbReference>
<feature type="chain" id="PRO_5026064856" evidence="5">
    <location>
        <begin position="22"/>
        <end position="112"/>
    </location>
</feature>
<reference evidence="7 8" key="1">
    <citation type="submission" date="2020-02" db="EMBL/GenBank/DDBJ databases">
        <title>Genome sequence of strain CCNWXJ40-4.</title>
        <authorList>
            <person name="Gao J."/>
            <person name="Sun J."/>
        </authorList>
    </citation>
    <scope>NUCLEOTIDE SEQUENCE [LARGE SCALE GENOMIC DNA]</scope>
    <source>
        <strain evidence="7 8">CCNWXJ 40-4</strain>
    </source>
</reference>
<keyword evidence="1 4" id="KW-0349">Heme</keyword>
<accession>A0A6G4WMU1</accession>
<dbReference type="SUPFAM" id="SSF46626">
    <property type="entry name" value="Cytochrome c"/>
    <property type="match status" value="1"/>
</dbReference>
<keyword evidence="2 4" id="KW-0479">Metal-binding</keyword>
<dbReference type="Gene3D" id="1.10.760.10">
    <property type="entry name" value="Cytochrome c-like domain"/>
    <property type="match status" value="1"/>
</dbReference>
<keyword evidence="8" id="KW-1185">Reference proteome</keyword>
<name>A0A6G4WMU1_9HYPH</name>
<dbReference type="InterPro" id="IPR009056">
    <property type="entry name" value="Cyt_c-like_dom"/>
</dbReference>
<keyword evidence="5" id="KW-0732">Signal</keyword>
<dbReference type="RefSeq" id="WP_165034035.1">
    <property type="nucleotide sequence ID" value="NZ_JAAKZF010000120.1"/>
</dbReference>
<proteinExistence type="predicted"/>
<dbReference type="GO" id="GO:0009055">
    <property type="term" value="F:electron transfer activity"/>
    <property type="evidence" value="ECO:0007669"/>
    <property type="project" value="InterPro"/>
</dbReference>
<comment type="caution">
    <text evidence="7">The sequence shown here is derived from an EMBL/GenBank/DDBJ whole genome shotgun (WGS) entry which is preliminary data.</text>
</comment>